<dbReference type="EMBL" id="JAULSW010000010">
    <property type="protein sequence ID" value="KAK3368392.1"/>
    <property type="molecule type" value="Genomic_DNA"/>
</dbReference>
<protein>
    <submittedName>
        <fullName evidence="3">Alpha/Beta hydrolase protein</fullName>
    </submittedName>
</protein>
<comment type="caution">
    <text evidence="3">The sequence shown here is derived from an EMBL/GenBank/DDBJ whole genome shotgun (WGS) entry which is preliminary data.</text>
</comment>
<keyword evidence="1 3" id="KW-0378">Hydrolase</keyword>
<dbReference type="SUPFAM" id="SSF53474">
    <property type="entry name" value="alpha/beta-Hydrolases"/>
    <property type="match status" value="1"/>
</dbReference>
<dbReference type="PANTHER" id="PTHR43798">
    <property type="entry name" value="MONOACYLGLYCEROL LIPASE"/>
    <property type="match status" value="1"/>
</dbReference>
<sequence length="339" mass="37629">MAQTPLDDPSQRPAMHYEQCTANDGCPLAFQTSLPLTQGTLAAGPKYNTCILLMHGFSGSSEYFTRNFDALSKHYWVVAPDMRGHGRSGRTKGGYHVARLASDLNDLVTHLVFERPRVSPPAADDKPLTVVPVGCSIGAAVLWTYVEIFGSAAFQFSGFVFVDQAPVQDRSRFDGWDASKAHRGCYDEATLLAAQEAWISRPAETHLSLVAECLGYRHAPDNEDNVSSEQRARDEAFFTAISAQCDGTWLARLLADHTRYDHREALEEIAVPTLVMAGWRSGCFPFAGMREIIDRIKHSGKVDETRVTVSVYGSGHWLFYEQPEQFNRDVLEFVGRCAS</sequence>
<evidence type="ECO:0000259" key="2">
    <source>
        <dbReference type="Pfam" id="PF12697"/>
    </source>
</evidence>
<evidence type="ECO:0000313" key="4">
    <source>
        <dbReference type="Proteomes" id="UP001285441"/>
    </source>
</evidence>
<dbReference type="InterPro" id="IPR029058">
    <property type="entry name" value="AB_hydrolase_fold"/>
</dbReference>
<gene>
    <name evidence="3" type="ORF">B0H63DRAFT_488389</name>
</gene>
<dbReference type="Proteomes" id="UP001285441">
    <property type="component" value="Unassembled WGS sequence"/>
</dbReference>
<dbReference type="AlphaFoldDB" id="A0AAE0K2I5"/>
<dbReference type="GO" id="GO:0016787">
    <property type="term" value="F:hydrolase activity"/>
    <property type="evidence" value="ECO:0007669"/>
    <property type="project" value="UniProtKB-KW"/>
</dbReference>
<evidence type="ECO:0000313" key="3">
    <source>
        <dbReference type="EMBL" id="KAK3368392.1"/>
    </source>
</evidence>
<dbReference type="Pfam" id="PF12697">
    <property type="entry name" value="Abhydrolase_6"/>
    <property type="match status" value="1"/>
</dbReference>
<keyword evidence="4" id="KW-1185">Reference proteome</keyword>
<proteinExistence type="predicted"/>
<dbReference type="InterPro" id="IPR050266">
    <property type="entry name" value="AB_hydrolase_sf"/>
</dbReference>
<dbReference type="InterPro" id="IPR000073">
    <property type="entry name" value="AB_hydrolase_1"/>
</dbReference>
<name>A0AAE0K2I5_9PEZI</name>
<dbReference type="GO" id="GO:0016020">
    <property type="term" value="C:membrane"/>
    <property type="evidence" value="ECO:0007669"/>
    <property type="project" value="TreeGrafter"/>
</dbReference>
<reference evidence="3" key="1">
    <citation type="journal article" date="2023" name="Mol. Phylogenet. Evol.">
        <title>Genome-scale phylogeny and comparative genomics of the fungal order Sordariales.</title>
        <authorList>
            <person name="Hensen N."/>
            <person name="Bonometti L."/>
            <person name="Westerberg I."/>
            <person name="Brannstrom I.O."/>
            <person name="Guillou S."/>
            <person name="Cros-Aarteil S."/>
            <person name="Calhoun S."/>
            <person name="Haridas S."/>
            <person name="Kuo A."/>
            <person name="Mondo S."/>
            <person name="Pangilinan J."/>
            <person name="Riley R."/>
            <person name="LaButti K."/>
            <person name="Andreopoulos B."/>
            <person name="Lipzen A."/>
            <person name="Chen C."/>
            <person name="Yan M."/>
            <person name="Daum C."/>
            <person name="Ng V."/>
            <person name="Clum A."/>
            <person name="Steindorff A."/>
            <person name="Ohm R.A."/>
            <person name="Martin F."/>
            <person name="Silar P."/>
            <person name="Natvig D.O."/>
            <person name="Lalanne C."/>
            <person name="Gautier V."/>
            <person name="Ament-Velasquez S.L."/>
            <person name="Kruys A."/>
            <person name="Hutchinson M.I."/>
            <person name="Powell A.J."/>
            <person name="Barry K."/>
            <person name="Miller A.N."/>
            <person name="Grigoriev I.V."/>
            <person name="Debuchy R."/>
            <person name="Gladieux P."/>
            <person name="Hiltunen Thoren M."/>
            <person name="Johannesson H."/>
        </authorList>
    </citation>
    <scope>NUCLEOTIDE SEQUENCE</scope>
    <source>
        <strain evidence="3">CBS 232.78</strain>
    </source>
</reference>
<reference evidence="3" key="2">
    <citation type="submission" date="2023-06" db="EMBL/GenBank/DDBJ databases">
        <authorList>
            <consortium name="Lawrence Berkeley National Laboratory"/>
            <person name="Haridas S."/>
            <person name="Hensen N."/>
            <person name="Bonometti L."/>
            <person name="Westerberg I."/>
            <person name="Brannstrom I.O."/>
            <person name="Guillou S."/>
            <person name="Cros-Aarteil S."/>
            <person name="Calhoun S."/>
            <person name="Kuo A."/>
            <person name="Mondo S."/>
            <person name="Pangilinan J."/>
            <person name="Riley R."/>
            <person name="LaButti K."/>
            <person name="Andreopoulos B."/>
            <person name="Lipzen A."/>
            <person name="Chen C."/>
            <person name="Yanf M."/>
            <person name="Daum C."/>
            <person name="Ng V."/>
            <person name="Clum A."/>
            <person name="Steindorff A."/>
            <person name="Ohm R."/>
            <person name="Martin F."/>
            <person name="Silar P."/>
            <person name="Natvig D."/>
            <person name="Lalanne C."/>
            <person name="Gautier V."/>
            <person name="Ament-velasquez S.L."/>
            <person name="Kruys A."/>
            <person name="Hutchinson M.I."/>
            <person name="Powell A.J."/>
            <person name="Barry K."/>
            <person name="Miller A.N."/>
            <person name="Grigoriev I.V."/>
            <person name="Debuchy R."/>
            <person name="Gladieux P."/>
            <person name="Thoren M.H."/>
            <person name="Johannesson H."/>
        </authorList>
    </citation>
    <scope>NUCLEOTIDE SEQUENCE</scope>
    <source>
        <strain evidence="3">CBS 232.78</strain>
    </source>
</reference>
<organism evidence="3 4">
    <name type="scientific">Podospora didyma</name>
    <dbReference type="NCBI Taxonomy" id="330526"/>
    <lineage>
        <taxon>Eukaryota</taxon>
        <taxon>Fungi</taxon>
        <taxon>Dikarya</taxon>
        <taxon>Ascomycota</taxon>
        <taxon>Pezizomycotina</taxon>
        <taxon>Sordariomycetes</taxon>
        <taxon>Sordariomycetidae</taxon>
        <taxon>Sordariales</taxon>
        <taxon>Podosporaceae</taxon>
        <taxon>Podospora</taxon>
    </lineage>
</organism>
<evidence type="ECO:0000256" key="1">
    <source>
        <dbReference type="ARBA" id="ARBA00022801"/>
    </source>
</evidence>
<feature type="domain" description="AB hydrolase-1" evidence="2">
    <location>
        <begin position="51"/>
        <end position="327"/>
    </location>
</feature>
<dbReference type="Gene3D" id="3.40.50.1820">
    <property type="entry name" value="alpha/beta hydrolase"/>
    <property type="match status" value="1"/>
</dbReference>
<accession>A0AAE0K2I5</accession>
<dbReference type="PANTHER" id="PTHR43798:SF31">
    <property type="entry name" value="AB HYDROLASE SUPERFAMILY PROTEIN YCLE"/>
    <property type="match status" value="1"/>
</dbReference>